<feature type="compositionally biased region" description="Low complexity" evidence="1">
    <location>
        <begin position="60"/>
        <end position="70"/>
    </location>
</feature>
<gene>
    <name evidence="3" type="ORF">RFI_00115</name>
</gene>
<dbReference type="InterPro" id="IPR036612">
    <property type="entry name" value="KH_dom_type_1_sf"/>
</dbReference>
<feature type="domain" description="K Homology" evidence="2">
    <location>
        <begin position="115"/>
        <end position="169"/>
    </location>
</feature>
<name>X6PFT0_RETFI</name>
<comment type="caution">
    <text evidence="3">The sequence shown here is derived from an EMBL/GenBank/DDBJ whole genome shotgun (WGS) entry which is preliminary data.</text>
</comment>
<dbReference type="OrthoDB" id="10027144at2759"/>
<dbReference type="InterPro" id="IPR004088">
    <property type="entry name" value="KH_dom_type_1"/>
</dbReference>
<feature type="non-terminal residue" evidence="3">
    <location>
        <position position="182"/>
    </location>
</feature>
<dbReference type="AlphaFoldDB" id="X6PFT0"/>
<dbReference type="GO" id="GO:0003723">
    <property type="term" value="F:RNA binding"/>
    <property type="evidence" value="ECO:0007669"/>
    <property type="project" value="InterPro"/>
</dbReference>
<evidence type="ECO:0000256" key="1">
    <source>
        <dbReference type="SAM" id="MobiDB-lite"/>
    </source>
</evidence>
<dbReference type="Pfam" id="PF00013">
    <property type="entry name" value="KH_1"/>
    <property type="match status" value="1"/>
</dbReference>
<dbReference type="Proteomes" id="UP000023152">
    <property type="component" value="Unassembled WGS sequence"/>
</dbReference>
<sequence length="182" mass="21270">MQYKEINKSNTGVVLHVDPKKKQIVIVGERDVLSKVQGLIDLYFLKHRDETKQDQAKPSQRTQTQTQTQTPNEKDQVYHLDTFSFNCYIFYFFLFKKKKKKKETEEGKVELETESIRFHPLLTGYIYGKQKEHVEDVRKRFNVEVNVKDGVCEISGKTREAVNAAVEQLYVVAKKIALSRPQ</sequence>
<proteinExistence type="predicted"/>
<feature type="region of interest" description="Disordered" evidence="1">
    <location>
        <begin position="51"/>
        <end position="73"/>
    </location>
</feature>
<evidence type="ECO:0000259" key="2">
    <source>
        <dbReference type="Pfam" id="PF00013"/>
    </source>
</evidence>
<organism evidence="3 4">
    <name type="scientific">Reticulomyxa filosa</name>
    <dbReference type="NCBI Taxonomy" id="46433"/>
    <lineage>
        <taxon>Eukaryota</taxon>
        <taxon>Sar</taxon>
        <taxon>Rhizaria</taxon>
        <taxon>Retaria</taxon>
        <taxon>Foraminifera</taxon>
        <taxon>Monothalamids</taxon>
        <taxon>Reticulomyxidae</taxon>
        <taxon>Reticulomyxa</taxon>
    </lineage>
</organism>
<evidence type="ECO:0000313" key="4">
    <source>
        <dbReference type="Proteomes" id="UP000023152"/>
    </source>
</evidence>
<accession>X6PFT0</accession>
<reference evidence="3 4" key="1">
    <citation type="journal article" date="2013" name="Curr. Biol.">
        <title>The Genome of the Foraminiferan Reticulomyxa filosa.</title>
        <authorList>
            <person name="Glockner G."/>
            <person name="Hulsmann N."/>
            <person name="Schleicher M."/>
            <person name="Noegel A.A."/>
            <person name="Eichinger L."/>
            <person name="Gallinger C."/>
            <person name="Pawlowski J."/>
            <person name="Sierra R."/>
            <person name="Euteneuer U."/>
            <person name="Pillet L."/>
            <person name="Moustafa A."/>
            <person name="Platzer M."/>
            <person name="Groth M."/>
            <person name="Szafranski K."/>
            <person name="Schliwa M."/>
        </authorList>
    </citation>
    <scope>NUCLEOTIDE SEQUENCE [LARGE SCALE GENOMIC DNA]</scope>
</reference>
<dbReference type="EMBL" id="ASPP01000110">
    <property type="protein sequence ID" value="ETO36948.1"/>
    <property type="molecule type" value="Genomic_DNA"/>
</dbReference>
<keyword evidence="4" id="KW-1185">Reference proteome</keyword>
<evidence type="ECO:0000313" key="3">
    <source>
        <dbReference type="EMBL" id="ETO36948.1"/>
    </source>
</evidence>
<protein>
    <recommendedName>
        <fullName evidence="2">K Homology domain-containing protein</fullName>
    </recommendedName>
</protein>
<dbReference type="SUPFAM" id="SSF54791">
    <property type="entry name" value="Eukaryotic type KH-domain (KH-domain type I)"/>
    <property type="match status" value="1"/>
</dbReference>